<feature type="binding site" evidence="5">
    <location>
        <position position="127"/>
    </location>
    <ligand>
        <name>Fe cation</name>
        <dbReference type="ChEBI" id="CHEBI:24875"/>
        <label>1</label>
    </ligand>
</feature>
<protein>
    <recommendedName>
        <fullName evidence="6">Ferritin</fullName>
    </recommendedName>
</protein>
<accession>A0A5B8U6I3</accession>
<evidence type="ECO:0000256" key="4">
    <source>
        <dbReference type="ARBA" id="ARBA00023004"/>
    </source>
</evidence>
<name>A0A5B8U6I3_9ACTN</name>
<dbReference type="PANTHER" id="PTHR11431">
    <property type="entry name" value="FERRITIN"/>
    <property type="match status" value="1"/>
</dbReference>
<feature type="binding site" evidence="5">
    <location>
        <position position="53"/>
    </location>
    <ligand>
        <name>Fe cation</name>
        <dbReference type="ChEBI" id="CHEBI:24875"/>
        <label>1</label>
    </ligand>
</feature>
<feature type="binding site" evidence="5">
    <location>
        <position position="94"/>
    </location>
    <ligand>
        <name>Fe cation</name>
        <dbReference type="ChEBI" id="CHEBI:24875"/>
        <label>1</label>
    </ligand>
</feature>
<evidence type="ECO:0000256" key="2">
    <source>
        <dbReference type="ARBA" id="ARBA00022723"/>
    </source>
</evidence>
<dbReference type="GO" id="GO:0006879">
    <property type="term" value="P:intracellular iron ion homeostasis"/>
    <property type="evidence" value="ECO:0007669"/>
    <property type="project" value="UniProtKB-KW"/>
</dbReference>
<evidence type="ECO:0000256" key="5">
    <source>
        <dbReference type="PIRSR" id="PIRSR601519-1"/>
    </source>
</evidence>
<evidence type="ECO:0000256" key="1">
    <source>
        <dbReference type="ARBA" id="ARBA00022434"/>
    </source>
</evidence>
<dbReference type="PANTHER" id="PTHR11431:SF127">
    <property type="entry name" value="BACTERIAL NON-HEME FERRITIN"/>
    <property type="match status" value="1"/>
</dbReference>
<dbReference type="AlphaFoldDB" id="A0A5B8U6I3"/>
<dbReference type="GO" id="GO:0004322">
    <property type="term" value="F:ferroxidase activity"/>
    <property type="evidence" value="ECO:0007669"/>
    <property type="project" value="TreeGrafter"/>
</dbReference>
<dbReference type="OrthoDB" id="9801481at2"/>
<dbReference type="Gene3D" id="1.20.1260.10">
    <property type="match status" value="1"/>
</dbReference>
<dbReference type="GO" id="GO:0005829">
    <property type="term" value="C:cytosol"/>
    <property type="evidence" value="ECO:0007669"/>
    <property type="project" value="TreeGrafter"/>
</dbReference>
<dbReference type="InterPro" id="IPR012347">
    <property type="entry name" value="Ferritin-like"/>
</dbReference>
<dbReference type="InterPro" id="IPR041719">
    <property type="entry name" value="Ferritin_prok"/>
</dbReference>
<evidence type="ECO:0000259" key="7">
    <source>
        <dbReference type="PROSITE" id="PS50905"/>
    </source>
</evidence>
<keyword evidence="4 5" id="KW-0408">Iron</keyword>
<evidence type="ECO:0000256" key="6">
    <source>
        <dbReference type="RuleBase" id="RU361145"/>
    </source>
</evidence>
<gene>
    <name evidence="8" type="ORF">FSW04_14200</name>
</gene>
<dbReference type="PROSITE" id="PS50905">
    <property type="entry name" value="FERRITIN_LIKE"/>
    <property type="match status" value="1"/>
</dbReference>
<dbReference type="InterPro" id="IPR009078">
    <property type="entry name" value="Ferritin-like_SF"/>
</dbReference>
<feature type="domain" description="Ferritin-like diiron" evidence="7">
    <location>
        <begin position="1"/>
        <end position="145"/>
    </location>
</feature>
<keyword evidence="3" id="KW-0560">Oxidoreductase</keyword>
<reference evidence="8 9" key="1">
    <citation type="journal article" date="2018" name="J. Microbiol.">
        <title>Baekduia soli gen. nov., sp. nov., a novel bacterium isolated from the soil of Baekdu Mountain and proposal of a novel family name, Baekduiaceae fam. nov.</title>
        <authorList>
            <person name="An D.S."/>
            <person name="Siddiqi M.Z."/>
            <person name="Kim K.H."/>
            <person name="Yu H.S."/>
            <person name="Im W.T."/>
        </authorList>
    </citation>
    <scope>NUCLEOTIDE SEQUENCE [LARGE SCALE GENOMIC DNA]</scope>
    <source>
        <strain evidence="8 9">BR7-21</strain>
    </source>
</reference>
<evidence type="ECO:0000313" key="9">
    <source>
        <dbReference type="Proteomes" id="UP000321805"/>
    </source>
</evidence>
<dbReference type="EMBL" id="CP042430">
    <property type="protein sequence ID" value="QEC48610.1"/>
    <property type="molecule type" value="Genomic_DNA"/>
</dbReference>
<keyword evidence="1 6" id="KW-0409">Iron storage</keyword>
<keyword evidence="9" id="KW-1185">Reference proteome</keyword>
<evidence type="ECO:0000313" key="8">
    <source>
        <dbReference type="EMBL" id="QEC48610.1"/>
    </source>
</evidence>
<dbReference type="InterPro" id="IPR008331">
    <property type="entry name" value="Ferritin_DPS_dom"/>
</dbReference>
<feature type="binding site" evidence="5">
    <location>
        <position position="17"/>
    </location>
    <ligand>
        <name>Fe cation</name>
        <dbReference type="ChEBI" id="CHEBI:24875"/>
        <label>1</label>
    </ligand>
</feature>
<feature type="binding site" evidence="5">
    <location>
        <position position="50"/>
    </location>
    <ligand>
        <name>Fe cation</name>
        <dbReference type="ChEBI" id="CHEBI:24875"/>
        <label>1</label>
    </ligand>
</feature>
<organism evidence="8 9">
    <name type="scientific">Baekduia soli</name>
    <dbReference type="NCBI Taxonomy" id="496014"/>
    <lineage>
        <taxon>Bacteria</taxon>
        <taxon>Bacillati</taxon>
        <taxon>Actinomycetota</taxon>
        <taxon>Thermoleophilia</taxon>
        <taxon>Solirubrobacterales</taxon>
        <taxon>Baekduiaceae</taxon>
        <taxon>Baekduia</taxon>
    </lineage>
</organism>
<keyword evidence="2 5" id="KW-0479">Metal-binding</keyword>
<proteinExistence type="predicted"/>
<dbReference type="Proteomes" id="UP000321805">
    <property type="component" value="Chromosome"/>
</dbReference>
<dbReference type="KEGG" id="bsol:FSW04_14200"/>
<dbReference type="InterPro" id="IPR009040">
    <property type="entry name" value="Ferritin-like_diiron"/>
</dbReference>
<dbReference type="Pfam" id="PF00210">
    <property type="entry name" value="Ferritin"/>
    <property type="match status" value="1"/>
</dbReference>
<sequence length="166" mass="18801">MPSERFVDALNAQVAREFAAAHQYTAIAAYYTGETYPQLAAFFFAQAEEEREHALKMVNYLLDTNSPVNFTGIDPPRTDFEDHIAPIRLALDQERSVTVSISELFEVARETRDFRSEQFLDWFLAEQTEEESSMSDLLAVAERTASVPMLLEEYLARETPGAPPAE</sequence>
<dbReference type="CDD" id="cd01055">
    <property type="entry name" value="Nonheme_Ferritin"/>
    <property type="match status" value="1"/>
</dbReference>
<evidence type="ECO:0000256" key="3">
    <source>
        <dbReference type="ARBA" id="ARBA00023002"/>
    </source>
</evidence>
<dbReference type="InterPro" id="IPR001519">
    <property type="entry name" value="Ferritin"/>
</dbReference>
<dbReference type="GO" id="GO:0006826">
    <property type="term" value="P:iron ion transport"/>
    <property type="evidence" value="ECO:0007669"/>
    <property type="project" value="InterPro"/>
</dbReference>
<dbReference type="RefSeq" id="WP_146920344.1">
    <property type="nucleotide sequence ID" value="NZ_CP042430.1"/>
</dbReference>
<dbReference type="GO" id="GO:0008199">
    <property type="term" value="F:ferric iron binding"/>
    <property type="evidence" value="ECO:0007669"/>
    <property type="project" value="InterPro"/>
</dbReference>
<dbReference type="GO" id="GO:0008198">
    <property type="term" value="F:ferrous iron binding"/>
    <property type="evidence" value="ECO:0007669"/>
    <property type="project" value="TreeGrafter"/>
</dbReference>
<dbReference type="SUPFAM" id="SSF47240">
    <property type="entry name" value="Ferritin-like"/>
    <property type="match status" value="1"/>
</dbReference>